<evidence type="ECO:0000313" key="3">
    <source>
        <dbReference type="Proteomes" id="UP000605970"/>
    </source>
</evidence>
<accession>A0A8S9ZY39</accession>
<organism evidence="2 3">
    <name type="scientific">Meloidogyne graminicola</name>
    <dbReference type="NCBI Taxonomy" id="189291"/>
    <lineage>
        <taxon>Eukaryota</taxon>
        <taxon>Metazoa</taxon>
        <taxon>Ecdysozoa</taxon>
        <taxon>Nematoda</taxon>
        <taxon>Chromadorea</taxon>
        <taxon>Rhabditida</taxon>
        <taxon>Tylenchina</taxon>
        <taxon>Tylenchomorpha</taxon>
        <taxon>Tylenchoidea</taxon>
        <taxon>Meloidogynidae</taxon>
        <taxon>Meloidogyninae</taxon>
        <taxon>Meloidogyne</taxon>
    </lineage>
</organism>
<proteinExistence type="predicted"/>
<evidence type="ECO:0000313" key="2">
    <source>
        <dbReference type="EMBL" id="KAF7637915.1"/>
    </source>
</evidence>
<dbReference type="Proteomes" id="UP000605970">
    <property type="component" value="Unassembled WGS sequence"/>
</dbReference>
<dbReference type="AlphaFoldDB" id="A0A8S9ZY39"/>
<keyword evidence="1" id="KW-1133">Transmembrane helix</keyword>
<feature type="transmembrane region" description="Helical" evidence="1">
    <location>
        <begin position="128"/>
        <end position="147"/>
    </location>
</feature>
<dbReference type="EMBL" id="JABEBT010000016">
    <property type="protein sequence ID" value="KAF7637915.1"/>
    <property type="molecule type" value="Genomic_DNA"/>
</dbReference>
<keyword evidence="3" id="KW-1185">Reference proteome</keyword>
<feature type="transmembrane region" description="Helical" evidence="1">
    <location>
        <begin position="7"/>
        <end position="24"/>
    </location>
</feature>
<keyword evidence="1" id="KW-0472">Membrane</keyword>
<sequence length="190" mass="23170">MIKMIKIFYNNFLYLFFGLILYLNKNIISNKFNLTTQKPLKILKLERGNNNHNEMIDIFIINGIIKNKTYTPSDLEFLLKEFSKNFIGYLNNTKYELKNETINFILSKNELQTKNEYLENEQLWMKQLLLIICLILLIILFINFYFIKYVITKYNQKYFKHIRMNNVPPSFFIFTLLYVRESIFRMYNKL</sequence>
<reference evidence="2" key="1">
    <citation type="journal article" date="2020" name="Ecol. Evol.">
        <title>Genome structure and content of the rice root-knot nematode (Meloidogyne graminicola).</title>
        <authorList>
            <person name="Phan N.T."/>
            <person name="Danchin E.G.J."/>
            <person name="Klopp C."/>
            <person name="Perfus-Barbeoch L."/>
            <person name="Kozlowski D.K."/>
            <person name="Koutsovoulos G.D."/>
            <person name="Lopez-Roques C."/>
            <person name="Bouchez O."/>
            <person name="Zahm M."/>
            <person name="Besnard G."/>
            <person name="Bellafiore S."/>
        </authorList>
    </citation>
    <scope>NUCLEOTIDE SEQUENCE</scope>
    <source>
        <strain evidence="2">VN-18</strain>
    </source>
</reference>
<gene>
    <name evidence="2" type="ORF">Mgra_00002618</name>
</gene>
<name>A0A8S9ZY39_9BILA</name>
<evidence type="ECO:0000256" key="1">
    <source>
        <dbReference type="SAM" id="Phobius"/>
    </source>
</evidence>
<feature type="transmembrane region" description="Helical" evidence="1">
    <location>
        <begin position="167"/>
        <end position="187"/>
    </location>
</feature>
<protein>
    <submittedName>
        <fullName evidence="2">Uncharacterized protein</fullName>
    </submittedName>
</protein>
<comment type="caution">
    <text evidence="2">The sequence shown here is derived from an EMBL/GenBank/DDBJ whole genome shotgun (WGS) entry which is preliminary data.</text>
</comment>
<keyword evidence="1" id="KW-0812">Transmembrane</keyword>